<evidence type="ECO:0000313" key="3">
    <source>
        <dbReference type="EMBL" id="KAJ1372708.1"/>
    </source>
</evidence>
<dbReference type="PANTHER" id="PTHR36938">
    <property type="entry name" value="PROTEIN CBG26935"/>
    <property type="match status" value="1"/>
</dbReference>
<evidence type="ECO:0000313" key="4">
    <source>
        <dbReference type="Proteomes" id="UP001196413"/>
    </source>
</evidence>
<feature type="domain" description="WAP" evidence="2">
    <location>
        <begin position="71"/>
        <end position="119"/>
    </location>
</feature>
<organism evidence="3 4">
    <name type="scientific">Parelaphostrongylus tenuis</name>
    <name type="common">Meningeal worm</name>
    <dbReference type="NCBI Taxonomy" id="148309"/>
    <lineage>
        <taxon>Eukaryota</taxon>
        <taxon>Metazoa</taxon>
        <taxon>Ecdysozoa</taxon>
        <taxon>Nematoda</taxon>
        <taxon>Chromadorea</taxon>
        <taxon>Rhabditida</taxon>
        <taxon>Rhabditina</taxon>
        <taxon>Rhabditomorpha</taxon>
        <taxon>Strongyloidea</taxon>
        <taxon>Metastrongylidae</taxon>
        <taxon>Parelaphostrongylus</taxon>
    </lineage>
</organism>
<accession>A0AAD5RB45</accession>
<dbReference type="EMBL" id="JAHQIW010007173">
    <property type="protein sequence ID" value="KAJ1372708.1"/>
    <property type="molecule type" value="Genomic_DNA"/>
</dbReference>
<evidence type="ECO:0000256" key="1">
    <source>
        <dbReference type="SAM" id="SignalP"/>
    </source>
</evidence>
<feature type="signal peptide" evidence="1">
    <location>
        <begin position="1"/>
        <end position="18"/>
    </location>
</feature>
<dbReference type="GO" id="GO:0005576">
    <property type="term" value="C:extracellular region"/>
    <property type="evidence" value="ECO:0007669"/>
    <property type="project" value="InterPro"/>
</dbReference>
<feature type="chain" id="PRO_5041951745" description="WAP domain-containing protein" evidence="1">
    <location>
        <begin position="19"/>
        <end position="119"/>
    </location>
</feature>
<dbReference type="PANTHER" id="PTHR36938:SF3">
    <property type="entry name" value="WAP DOMAIN-CONTAINING PROTEIN"/>
    <property type="match status" value="1"/>
</dbReference>
<evidence type="ECO:0000259" key="2">
    <source>
        <dbReference type="PROSITE" id="PS51390"/>
    </source>
</evidence>
<gene>
    <name evidence="3" type="ORF">KIN20_034933</name>
</gene>
<dbReference type="PROSITE" id="PS51390">
    <property type="entry name" value="WAP"/>
    <property type="match status" value="1"/>
</dbReference>
<dbReference type="AlphaFoldDB" id="A0AAD5RB45"/>
<reference evidence="3" key="1">
    <citation type="submission" date="2021-06" db="EMBL/GenBank/DDBJ databases">
        <title>Parelaphostrongylus tenuis whole genome reference sequence.</title>
        <authorList>
            <person name="Garwood T.J."/>
            <person name="Larsen P.A."/>
            <person name="Fountain-Jones N.M."/>
            <person name="Garbe J.R."/>
            <person name="Macchietto M.G."/>
            <person name="Kania S.A."/>
            <person name="Gerhold R.W."/>
            <person name="Richards J.E."/>
            <person name="Wolf T.M."/>
        </authorList>
    </citation>
    <scope>NUCLEOTIDE SEQUENCE</scope>
    <source>
        <strain evidence="3">MNPRO001-30</strain>
        <tissue evidence="3">Meninges</tissue>
    </source>
</reference>
<dbReference type="InterPro" id="IPR008197">
    <property type="entry name" value="WAP_dom"/>
</dbReference>
<dbReference type="GO" id="GO:0030414">
    <property type="term" value="F:peptidase inhibitor activity"/>
    <property type="evidence" value="ECO:0007669"/>
    <property type="project" value="InterPro"/>
</dbReference>
<comment type="caution">
    <text evidence="3">The sequence shown here is derived from an EMBL/GenBank/DDBJ whole genome shotgun (WGS) entry which is preliminary data.</text>
</comment>
<name>A0AAD5RB45_PARTN</name>
<keyword evidence="4" id="KW-1185">Reference proteome</keyword>
<protein>
    <recommendedName>
        <fullName evidence="2">WAP domain-containing protein</fullName>
    </recommendedName>
</protein>
<dbReference type="Proteomes" id="UP001196413">
    <property type="component" value="Unassembled WGS sequence"/>
</dbReference>
<keyword evidence="1" id="KW-0732">Signal</keyword>
<proteinExistence type="predicted"/>
<sequence>MHSLLMFMTLMCWECVTPIYFHHIHSSSRDLVKEIGGTPVCSQRYLIATCKSTDHCSTGKICIDTTYSPCCQPSSSDCPSTAQLGYQCNVKSPTNWCSSNDECRARKCCPTGCDYNVCI</sequence>